<dbReference type="Proteomes" id="UP000789901">
    <property type="component" value="Unassembled WGS sequence"/>
</dbReference>
<proteinExistence type="predicted"/>
<name>A0ABN7VQM0_GIGMA</name>
<feature type="compositionally biased region" description="Low complexity" evidence="1">
    <location>
        <begin position="34"/>
        <end position="48"/>
    </location>
</feature>
<evidence type="ECO:0000313" key="3">
    <source>
        <dbReference type="Proteomes" id="UP000789901"/>
    </source>
</evidence>
<feature type="compositionally biased region" description="Polar residues" evidence="1">
    <location>
        <begin position="23"/>
        <end position="33"/>
    </location>
</feature>
<evidence type="ECO:0000256" key="1">
    <source>
        <dbReference type="SAM" id="MobiDB-lite"/>
    </source>
</evidence>
<sequence length="60" mass="6771">MLSKNRKQKLGYQQNEIDMPPKSMNTSCKSINQNDIENTDANNTDDNTQCSIHEIAESPS</sequence>
<feature type="region of interest" description="Disordered" evidence="1">
    <location>
        <begin position="1"/>
        <end position="60"/>
    </location>
</feature>
<gene>
    <name evidence="2" type="ORF">GMARGA_LOCUS21496</name>
</gene>
<keyword evidence="3" id="KW-1185">Reference proteome</keyword>
<evidence type="ECO:0000313" key="2">
    <source>
        <dbReference type="EMBL" id="CAG8792683.1"/>
    </source>
</evidence>
<dbReference type="EMBL" id="CAJVQB010019897">
    <property type="protein sequence ID" value="CAG8792683.1"/>
    <property type="molecule type" value="Genomic_DNA"/>
</dbReference>
<comment type="caution">
    <text evidence="2">The sequence shown here is derived from an EMBL/GenBank/DDBJ whole genome shotgun (WGS) entry which is preliminary data.</text>
</comment>
<reference evidence="2 3" key="1">
    <citation type="submission" date="2021-06" db="EMBL/GenBank/DDBJ databases">
        <authorList>
            <person name="Kallberg Y."/>
            <person name="Tangrot J."/>
            <person name="Rosling A."/>
        </authorList>
    </citation>
    <scope>NUCLEOTIDE SEQUENCE [LARGE SCALE GENOMIC DNA]</scope>
    <source>
        <strain evidence="2 3">120-4 pot B 10/14</strain>
    </source>
</reference>
<protein>
    <submittedName>
        <fullName evidence="2">8256_t:CDS:1</fullName>
    </submittedName>
</protein>
<accession>A0ABN7VQM0</accession>
<organism evidence="2 3">
    <name type="scientific">Gigaspora margarita</name>
    <dbReference type="NCBI Taxonomy" id="4874"/>
    <lineage>
        <taxon>Eukaryota</taxon>
        <taxon>Fungi</taxon>
        <taxon>Fungi incertae sedis</taxon>
        <taxon>Mucoromycota</taxon>
        <taxon>Glomeromycotina</taxon>
        <taxon>Glomeromycetes</taxon>
        <taxon>Diversisporales</taxon>
        <taxon>Gigasporaceae</taxon>
        <taxon>Gigaspora</taxon>
    </lineage>
</organism>